<keyword evidence="5 8" id="KW-0472">Membrane</keyword>
<feature type="signal peptide" evidence="9">
    <location>
        <begin position="1"/>
        <end position="22"/>
    </location>
</feature>
<accession>A0A9N9S5Z1</accession>
<evidence type="ECO:0000256" key="2">
    <source>
        <dbReference type="ARBA" id="ARBA00022475"/>
    </source>
</evidence>
<dbReference type="OrthoDB" id="8195814at2759"/>
<keyword evidence="2" id="KW-1003">Cell membrane</keyword>
<keyword evidence="4 8" id="KW-1133">Transmembrane helix</keyword>
<dbReference type="AlphaFoldDB" id="A0A9N9S5Z1"/>
<keyword evidence="7" id="KW-0325">Glycoprotein</keyword>
<evidence type="ECO:0000256" key="1">
    <source>
        <dbReference type="ARBA" id="ARBA00004651"/>
    </source>
</evidence>
<feature type="transmembrane region" description="Helical" evidence="8">
    <location>
        <begin position="849"/>
        <end position="868"/>
    </location>
</feature>
<evidence type="ECO:0000313" key="10">
    <source>
        <dbReference type="EMBL" id="CAG9811082.1"/>
    </source>
</evidence>
<evidence type="ECO:0000256" key="5">
    <source>
        <dbReference type="ARBA" id="ARBA00023136"/>
    </source>
</evidence>
<feature type="transmembrane region" description="Helical" evidence="8">
    <location>
        <begin position="875"/>
        <end position="895"/>
    </location>
</feature>
<dbReference type="GO" id="GO:0005886">
    <property type="term" value="C:plasma membrane"/>
    <property type="evidence" value="ECO:0007669"/>
    <property type="project" value="UniProtKB-SubCell"/>
</dbReference>
<evidence type="ECO:0000256" key="3">
    <source>
        <dbReference type="ARBA" id="ARBA00022692"/>
    </source>
</evidence>
<dbReference type="PANTHER" id="PTHR42643">
    <property type="entry name" value="IONOTROPIC RECEPTOR 20A-RELATED"/>
    <property type="match status" value="1"/>
</dbReference>
<evidence type="ECO:0008006" key="12">
    <source>
        <dbReference type="Google" id="ProtNLM"/>
    </source>
</evidence>
<feature type="transmembrane region" description="Helical" evidence="8">
    <location>
        <begin position="331"/>
        <end position="351"/>
    </location>
</feature>
<evidence type="ECO:0000256" key="9">
    <source>
        <dbReference type="SAM" id="SignalP"/>
    </source>
</evidence>
<keyword evidence="3 8" id="KW-0812">Transmembrane</keyword>
<comment type="subcellular location">
    <subcellularLocation>
        <location evidence="1">Cell membrane</location>
        <topology evidence="1">Multi-pass membrane protein</topology>
    </subcellularLocation>
</comment>
<evidence type="ECO:0000256" key="6">
    <source>
        <dbReference type="ARBA" id="ARBA00023170"/>
    </source>
</evidence>
<reference evidence="10" key="1">
    <citation type="submission" date="2022-01" db="EMBL/GenBank/DDBJ databases">
        <authorList>
            <person name="King R."/>
        </authorList>
    </citation>
    <scope>NUCLEOTIDE SEQUENCE</scope>
</reference>
<feature type="chain" id="PRO_5040165889" description="Ionotropic receptor" evidence="9">
    <location>
        <begin position="23"/>
        <end position="948"/>
    </location>
</feature>
<gene>
    <name evidence="10" type="ORF">CHIRRI_LOCUS13891</name>
</gene>
<dbReference type="Proteomes" id="UP001153620">
    <property type="component" value="Chromosome 4"/>
</dbReference>
<keyword evidence="6" id="KW-0675">Receptor</keyword>
<evidence type="ECO:0000256" key="4">
    <source>
        <dbReference type="ARBA" id="ARBA00022989"/>
    </source>
</evidence>
<name>A0A9N9S5Z1_9DIPT</name>
<dbReference type="InterPro" id="IPR052192">
    <property type="entry name" value="Insect_Ionotropic_Sensory_Rcpt"/>
</dbReference>
<protein>
    <recommendedName>
        <fullName evidence="12">Ionotropic receptor</fullName>
    </recommendedName>
</protein>
<evidence type="ECO:0000256" key="7">
    <source>
        <dbReference type="ARBA" id="ARBA00023180"/>
    </source>
</evidence>
<keyword evidence="9" id="KW-0732">Signal</keyword>
<feature type="transmembrane region" description="Helical" evidence="8">
    <location>
        <begin position="278"/>
        <end position="298"/>
    </location>
</feature>
<evidence type="ECO:0000256" key="8">
    <source>
        <dbReference type="SAM" id="Phobius"/>
    </source>
</evidence>
<feature type="transmembrane region" description="Helical" evidence="8">
    <location>
        <begin position="823"/>
        <end position="843"/>
    </location>
</feature>
<keyword evidence="11" id="KW-1185">Reference proteome</keyword>
<dbReference type="EMBL" id="OU895880">
    <property type="protein sequence ID" value="CAG9811082.1"/>
    <property type="molecule type" value="Genomic_DNA"/>
</dbReference>
<dbReference type="PANTHER" id="PTHR42643:SF24">
    <property type="entry name" value="IONOTROPIC RECEPTOR 60A"/>
    <property type="match status" value="1"/>
</dbReference>
<sequence>MKINKFFAQFLALLIFNSTVNTQIDNKLSSYVCKITKDVTKSNTDTQDVLIVNLAQKMWSSTLNDIAGCVGHDNAVVVSDFNDVIIEKTLRKAAIIVIALGLATQLNLTKRLQIMRQFMLYGFFDVAVVYQNDIGSIKFELFHTLKMGIRVLTEPEQSKLVFPDKLKMAGLTYKVIAYSQAPRVIVNSKGIASALMYFLDTVVRLQKANYELYIISDLKDIKMHWMNRAFHLCLSNGVIMETYEQKLLTYEENGDCALVPLPPKVPIFQSIFIEPFDGLTWLFFVLTTGCSVAVWWMFHGRGAVDSAWLLGYGMFVMFIGQGIDFSRKNRLVLAFLLELIIVMVWILCNAYEGVITSFMIQPIQEHRLETFDDLVASDYKIFSDTVFASKISTSEAYKVLMPRLNSSAKDLYDEFFLELARKNYVFIISCDQAEVIVNQMLPRENKRVSEFYYLLPKKFLPSLVQLEASYLNPVLDILQYYMDLSFQAGLLYIWELFHYLDSPYTFRQEISDQFEYLKFEDLTQVFSILVGGYVITTALFLNEVFFHDILGKLKLACLAHKFKNRVHQMAYKKRKQARYPKYQKGNFGSHMWSSTINHIALCLGADNPMIITRFMTFQVTKILRKATVVIITVDYIDLKIFKLIVQRKVMTNIQHFMAKLLIITPNTILGDKTDEALEIFSDFGVLNIAFIHQTENGDIQVKINASLVSQQSLILNQPDASLIFPDKLKDMQGFTYRIAVNRQHPRIYIVNGKYVVEPSLSRLGIHWLQRTMHLTLNSALRMTSENREPELLVYEQNGYCALVPLPPKTTLFQSIFIQPFDGLTWLFFVFTMLCTVAVFWMFHGRGAVNSPWLLAYGIFVIFIGQGIDFSRKNRLVLTILLQLIIVMVWILSNAYEGVITSFMIQPIEGEQFSTFDQLIASDYEIIADDLFALDIKDSEAYKSCCKLS</sequence>
<organism evidence="10 11">
    <name type="scientific">Chironomus riparius</name>
    <dbReference type="NCBI Taxonomy" id="315576"/>
    <lineage>
        <taxon>Eukaryota</taxon>
        <taxon>Metazoa</taxon>
        <taxon>Ecdysozoa</taxon>
        <taxon>Arthropoda</taxon>
        <taxon>Hexapoda</taxon>
        <taxon>Insecta</taxon>
        <taxon>Pterygota</taxon>
        <taxon>Neoptera</taxon>
        <taxon>Endopterygota</taxon>
        <taxon>Diptera</taxon>
        <taxon>Nematocera</taxon>
        <taxon>Chironomoidea</taxon>
        <taxon>Chironomidae</taxon>
        <taxon>Chironominae</taxon>
        <taxon>Chironomus</taxon>
    </lineage>
</organism>
<evidence type="ECO:0000313" key="11">
    <source>
        <dbReference type="Proteomes" id="UP001153620"/>
    </source>
</evidence>
<reference evidence="10" key="2">
    <citation type="submission" date="2022-10" db="EMBL/GenBank/DDBJ databases">
        <authorList>
            <consortium name="ENA_rothamsted_submissions"/>
            <consortium name="culmorum"/>
            <person name="King R."/>
        </authorList>
    </citation>
    <scope>NUCLEOTIDE SEQUENCE</scope>
</reference>
<feature type="transmembrane region" description="Helical" evidence="8">
    <location>
        <begin position="307"/>
        <end position="325"/>
    </location>
</feature>
<proteinExistence type="predicted"/>